<evidence type="ECO:0000313" key="3">
    <source>
        <dbReference type="Proteomes" id="UP001141552"/>
    </source>
</evidence>
<evidence type="ECO:0000313" key="2">
    <source>
        <dbReference type="EMBL" id="KAJ4841933.1"/>
    </source>
</evidence>
<dbReference type="Proteomes" id="UP001141552">
    <property type="component" value="Unassembled WGS sequence"/>
</dbReference>
<accession>A0A9Q0JHH8</accession>
<gene>
    <name evidence="2" type="ORF">Tsubulata_013999</name>
</gene>
<proteinExistence type="predicted"/>
<comment type="caution">
    <text evidence="2">The sequence shown here is derived from an EMBL/GenBank/DDBJ whole genome shotgun (WGS) entry which is preliminary data.</text>
</comment>
<name>A0A9Q0JHH8_9ROSI</name>
<dbReference type="EMBL" id="JAKUCV010002641">
    <property type="protein sequence ID" value="KAJ4841933.1"/>
    <property type="molecule type" value="Genomic_DNA"/>
</dbReference>
<feature type="region of interest" description="Disordered" evidence="1">
    <location>
        <begin position="1"/>
        <end position="45"/>
    </location>
</feature>
<reference evidence="2" key="2">
    <citation type="journal article" date="2023" name="Plants (Basel)">
        <title>Annotation of the Turnera subulata (Passifloraceae) Draft Genome Reveals the S-Locus Evolved after the Divergence of Turneroideae from Passifloroideae in a Stepwise Manner.</title>
        <authorList>
            <person name="Henning P.M."/>
            <person name="Roalson E.H."/>
            <person name="Mir W."/>
            <person name="McCubbin A.G."/>
            <person name="Shore J.S."/>
        </authorList>
    </citation>
    <scope>NUCLEOTIDE SEQUENCE</scope>
    <source>
        <strain evidence="2">F60SS</strain>
    </source>
</reference>
<feature type="region of interest" description="Disordered" evidence="1">
    <location>
        <begin position="57"/>
        <end position="83"/>
    </location>
</feature>
<organism evidence="2 3">
    <name type="scientific">Turnera subulata</name>
    <dbReference type="NCBI Taxonomy" id="218843"/>
    <lineage>
        <taxon>Eukaryota</taxon>
        <taxon>Viridiplantae</taxon>
        <taxon>Streptophyta</taxon>
        <taxon>Embryophyta</taxon>
        <taxon>Tracheophyta</taxon>
        <taxon>Spermatophyta</taxon>
        <taxon>Magnoliopsida</taxon>
        <taxon>eudicotyledons</taxon>
        <taxon>Gunneridae</taxon>
        <taxon>Pentapetalae</taxon>
        <taxon>rosids</taxon>
        <taxon>fabids</taxon>
        <taxon>Malpighiales</taxon>
        <taxon>Passifloraceae</taxon>
        <taxon>Turnera</taxon>
    </lineage>
</organism>
<keyword evidence="3" id="KW-1185">Reference proteome</keyword>
<sequence>MAYRRRQQNQNQSHSSLISVSVPVSNSEEEAADVASSADIHDDSKKNEFLATKAIRDSSAAACRSPTTTADSSPKKQPRASTG</sequence>
<reference evidence="2" key="1">
    <citation type="submission" date="2022-02" db="EMBL/GenBank/DDBJ databases">
        <authorList>
            <person name="Henning P.M."/>
            <person name="McCubbin A.G."/>
            <person name="Shore J.S."/>
        </authorList>
    </citation>
    <scope>NUCLEOTIDE SEQUENCE</scope>
    <source>
        <strain evidence="2">F60SS</strain>
        <tissue evidence="2">Leaves</tissue>
    </source>
</reference>
<evidence type="ECO:0000256" key="1">
    <source>
        <dbReference type="SAM" id="MobiDB-lite"/>
    </source>
</evidence>
<protein>
    <submittedName>
        <fullName evidence="2">Uncharacterized protein</fullName>
    </submittedName>
</protein>
<dbReference type="AlphaFoldDB" id="A0A9Q0JHH8"/>